<evidence type="ECO:0000313" key="3">
    <source>
        <dbReference type="Proteomes" id="UP001333110"/>
    </source>
</evidence>
<protein>
    <submittedName>
        <fullName evidence="2">Uncharacterized protein</fullName>
    </submittedName>
</protein>
<reference evidence="2 3" key="1">
    <citation type="journal article" date="2023" name="J. Hered.">
        <title>Chromosome-level genome of the wood stork (Mycteria americana) provides insight into avian chromosome evolution.</title>
        <authorList>
            <person name="Flamio R. Jr."/>
            <person name="Ramstad K.M."/>
        </authorList>
    </citation>
    <scope>NUCLEOTIDE SEQUENCE [LARGE SCALE GENOMIC DNA]</scope>
    <source>
        <strain evidence="2">JAX WOST 10</strain>
    </source>
</reference>
<comment type="caution">
    <text evidence="2">The sequence shown here is derived from an EMBL/GenBank/DDBJ whole genome shotgun (WGS) entry which is preliminary data.</text>
</comment>
<accession>A0AAN7N156</accession>
<name>A0AAN7N156_MYCAM</name>
<organism evidence="2 3">
    <name type="scientific">Mycteria americana</name>
    <name type="common">Wood stork</name>
    <dbReference type="NCBI Taxonomy" id="33587"/>
    <lineage>
        <taxon>Eukaryota</taxon>
        <taxon>Metazoa</taxon>
        <taxon>Chordata</taxon>
        <taxon>Craniata</taxon>
        <taxon>Vertebrata</taxon>
        <taxon>Euteleostomi</taxon>
        <taxon>Archelosauria</taxon>
        <taxon>Archosauria</taxon>
        <taxon>Dinosauria</taxon>
        <taxon>Saurischia</taxon>
        <taxon>Theropoda</taxon>
        <taxon>Coelurosauria</taxon>
        <taxon>Aves</taxon>
        <taxon>Neognathae</taxon>
        <taxon>Neoaves</taxon>
        <taxon>Aequornithes</taxon>
        <taxon>Ciconiiformes</taxon>
        <taxon>Ciconiidae</taxon>
        <taxon>Mycteria</taxon>
    </lineage>
</organism>
<dbReference type="Proteomes" id="UP001333110">
    <property type="component" value="Unassembled WGS sequence"/>
</dbReference>
<sequence length="127" mass="13593">MASSCARGGLDWILGNFSSLKGLSSIGTGCPGKWLSRHPWRYLKDIRMRLWRAAAQLGEVGFKLKDLGAGVRSGNAHSIAANGGVSQDNQSSDKCSLAASQDENQKTSHLKCMCTNALFSSSSVLQF</sequence>
<gene>
    <name evidence="2" type="ORF">QYF61_007189</name>
</gene>
<feature type="compositionally biased region" description="Polar residues" evidence="1">
    <location>
        <begin position="84"/>
        <end position="99"/>
    </location>
</feature>
<keyword evidence="3" id="KW-1185">Reference proteome</keyword>
<feature type="region of interest" description="Disordered" evidence="1">
    <location>
        <begin position="80"/>
        <end position="99"/>
    </location>
</feature>
<evidence type="ECO:0000256" key="1">
    <source>
        <dbReference type="SAM" id="MobiDB-lite"/>
    </source>
</evidence>
<dbReference type="EMBL" id="JAUNZN010000009">
    <property type="protein sequence ID" value="KAK4815771.1"/>
    <property type="molecule type" value="Genomic_DNA"/>
</dbReference>
<evidence type="ECO:0000313" key="2">
    <source>
        <dbReference type="EMBL" id="KAK4815771.1"/>
    </source>
</evidence>
<proteinExistence type="predicted"/>
<dbReference type="AlphaFoldDB" id="A0AAN7N156"/>